<proteinExistence type="predicted"/>
<dbReference type="EMBL" id="MT144541">
    <property type="protein sequence ID" value="QJA54827.1"/>
    <property type="molecule type" value="Genomic_DNA"/>
</dbReference>
<evidence type="ECO:0000313" key="1">
    <source>
        <dbReference type="EMBL" id="QJA54827.1"/>
    </source>
</evidence>
<name>A0A6H2A5F9_9ZZZZ</name>
<accession>A0A6H2A5F9</accession>
<gene>
    <name evidence="1" type="ORF">TM448A05900_0011</name>
</gene>
<dbReference type="AlphaFoldDB" id="A0A6H2A5F9"/>
<reference evidence="1" key="1">
    <citation type="submission" date="2020-03" db="EMBL/GenBank/DDBJ databases">
        <title>The deep terrestrial virosphere.</title>
        <authorList>
            <person name="Holmfeldt K."/>
            <person name="Nilsson E."/>
            <person name="Simone D."/>
            <person name="Lopez-Fernandez M."/>
            <person name="Wu X."/>
            <person name="de Brujin I."/>
            <person name="Lundin D."/>
            <person name="Andersson A."/>
            <person name="Bertilsson S."/>
            <person name="Dopson M."/>
        </authorList>
    </citation>
    <scope>NUCLEOTIDE SEQUENCE</scope>
    <source>
        <strain evidence="1">TM448A05900</strain>
    </source>
</reference>
<protein>
    <submittedName>
        <fullName evidence="1">Uncharacterized protein</fullName>
    </submittedName>
</protein>
<sequence length="54" mass="6491">MKTQKTKLSKKMLLKYLVDVLGHNIQEAQDEIRLYRTYELLTPEQFEECIAFNK</sequence>
<organism evidence="1">
    <name type="scientific">viral metagenome</name>
    <dbReference type="NCBI Taxonomy" id="1070528"/>
    <lineage>
        <taxon>unclassified sequences</taxon>
        <taxon>metagenomes</taxon>
        <taxon>organismal metagenomes</taxon>
    </lineage>
</organism>